<evidence type="ECO:0000256" key="6">
    <source>
        <dbReference type="SAM" id="Phobius"/>
    </source>
</evidence>
<keyword evidence="2" id="KW-0732">Signal</keyword>
<evidence type="ECO:0000256" key="2">
    <source>
        <dbReference type="ARBA" id="ARBA00022729"/>
    </source>
</evidence>
<dbReference type="InterPro" id="IPR001611">
    <property type="entry name" value="Leu-rich_rpt"/>
</dbReference>
<dbReference type="SMART" id="SM00082">
    <property type="entry name" value="LRRCT"/>
    <property type="match status" value="1"/>
</dbReference>
<dbReference type="PANTHER" id="PTHR24366">
    <property type="entry name" value="IG(IMMUNOGLOBULIN) AND LRR(LEUCINE RICH REPEAT) DOMAINS"/>
    <property type="match status" value="1"/>
</dbReference>
<evidence type="ECO:0000313" key="9">
    <source>
        <dbReference type="Proteomes" id="UP000324091"/>
    </source>
</evidence>
<dbReference type="Pfam" id="PF13855">
    <property type="entry name" value="LRR_8"/>
    <property type="match status" value="3"/>
</dbReference>
<dbReference type="Proteomes" id="UP000324091">
    <property type="component" value="Chromosome 7"/>
</dbReference>
<dbReference type="AlphaFoldDB" id="A0A5C6MRT9"/>
<dbReference type="SUPFAM" id="SSF52058">
    <property type="entry name" value="L domain-like"/>
    <property type="match status" value="1"/>
</dbReference>
<dbReference type="PROSITE" id="PS51450">
    <property type="entry name" value="LRR"/>
    <property type="match status" value="3"/>
</dbReference>
<keyword evidence="4" id="KW-0175">Coiled coil</keyword>
<evidence type="ECO:0000256" key="3">
    <source>
        <dbReference type="ARBA" id="ARBA00022737"/>
    </source>
</evidence>
<dbReference type="PANTHER" id="PTHR24366:SF96">
    <property type="entry name" value="LEUCINE RICH REPEAT CONTAINING 53"/>
    <property type="match status" value="1"/>
</dbReference>
<dbReference type="SMART" id="SM00369">
    <property type="entry name" value="LRR_TYP"/>
    <property type="match status" value="14"/>
</dbReference>
<dbReference type="Gene3D" id="3.80.10.10">
    <property type="entry name" value="Ribonuclease Inhibitor"/>
    <property type="match status" value="2"/>
</dbReference>
<dbReference type="SMART" id="SM00365">
    <property type="entry name" value="LRR_SD22"/>
    <property type="match status" value="4"/>
</dbReference>
<keyword evidence="6" id="KW-1133">Transmembrane helix</keyword>
<dbReference type="InterPro" id="IPR000483">
    <property type="entry name" value="Cys-rich_flank_reg_C"/>
</dbReference>
<dbReference type="EMBL" id="RHFK02000020">
    <property type="protein sequence ID" value="TWW57972.1"/>
    <property type="molecule type" value="Genomic_DNA"/>
</dbReference>
<name>A0A5C6MRT9_9TELE</name>
<feature type="coiled-coil region" evidence="4">
    <location>
        <begin position="98"/>
        <end position="125"/>
    </location>
</feature>
<proteinExistence type="predicted"/>
<evidence type="ECO:0000256" key="5">
    <source>
        <dbReference type="SAM" id="MobiDB-lite"/>
    </source>
</evidence>
<dbReference type="FunFam" id="3.80.10.10:FF:001164">
    <property type="entry name" value="GH01279p"/>
    <property type="match status" value="2"/>
</dbReference>
<keyword evidence="6" id="KW-0812">Transmembrane</keyword>
<feature type="transmembrane region" description="Helical" evidence="6">
    <location>
        <begin position="727"/>
        <end position="752"/>
    </location>
</feature>
<feature type="compositionally biased region" description="Low complexity" evidence="5">
    <location>
        <begin position="637"/>
        <end position="646"/>
    </location>
</feature>
<keyword evidence="1" id="KW-0433">Leucine-rich repeat</keyword>
<gene>
    <name evidence="8" type="ORF">D4764_07G0006910</name>
</gene>
<keyword evidence="3" id="KW-0677">Repeat</keyword>
<evidence type="ECO:0000313" key="8">
    <source>
        <dbReference type="EMBL" id="TWW57972.1"/>
    </source>
</evidence>
<dbReference type="InterPro" id="IPR032675">
    <property type="entry name" value="LRR_dom_sf"/>
</dbReference>
<reference evidence="8 9" key="1">
    <citation type="submission" date="2019-04" db="EMBL/GenBank/DDBJ databases">
        <title>Chromosome genome assembly for Takifugu flavidus.</title>
        <authorList>
            <person name="Xiao S."/>
        </authorList>
    </citation>
    <scope>NUCLEOTIDE SEQUENCE [LARGE SCALE GENOMIC DNA]</scope>
    <source>
        <strain evidence="8">HTHZ2018</strain>
        <tissue evidence="8">Muscle</tissue>
    </source>
</reference>
<evidence type="ECO:0000259" key="7">
    <source>
        <dbReference type="SMART" id="SM00082"/>
    </source>
</evidence>
<feature type="region of interest" description="Disordered" evidence="5">
    <location>
        <begin position="622"/>
        <end position="650"/>
    </location>
</feature>
<protein>
    <recommendedName>
        <fullName evidence="7">LRRCT domain-containing protein</fullName>
    </recommendedName>
</protein>
<organism evidence="8 9">
    <name type="scientific">Takifugu flavidus</name>
    <name type="common">sansaifugu</name>
    <dbReference type="NCBI Taxonomy" id="433684"/>
    <lineage>
        <taxon>Eukaryota</taxon>
        <taxon>Metazoa</taxon>
        <taxon>Chordata</taxon>
        <taxon>Craniata</taxon>
        <taxon>Vertebrata</taxon>
        <taxon>Euteleostomi</taxon>
        <taxon>Actinopterygii</taxon>
        <taxon>Neopterygii</taxon>
        <taxon>Teleostei</taxon>
        <taxon>Neoteleostei</taxon>
        <taxon>Acanthomorphata</taxon>
        <taxon>Eupercaria</taxon>
        <taxon>Tetraodontiformes</taxon>
        <taxon>Tetradontoidea</taxon>
        <taxon>Tetraodontidae</taxon>
        <taxon>Takifugu</taxon>
    </lineage>
</organism>
<evidence type="ECO:0000256" key="4">
    <source>
        <dbReference type="SAM" id="Coils"/>
    </source>
</evidence>
<keyword evidence="6" id="KW-0472">Membrane</keyword>
<comment type="caution">
    <text evidence="8">The sequence shown here is derived from an EMBL/GenBank/DDBJ whole genome shotgun (WGS) entry which is preliminary data.</text>
</comment>
<feature type="domain" description="LRRCT" evidence="7">
    <location>
        <begin position="557"/>
        <end position="610"/>
    </location>
</feature>
<keyword evidence="9" id="KW-1185">Reference proteome</keyword>
<dbReference type="InterPro" id="IPR003591">
    <property type="entry name" value="Leu-rich_rpt_typical-subtyp"/>
</dbReference>
<sequence>MDRRQWAVRVALGRAQSAALVWDLPIMERLVAFDYCLGLLSLLLLQGVLNVEGRSLFSPGNDVFDPREDTDPEGKILAMLLQKSLDPVETKDPLGLELAHKLVELEQLEALREDLALERQITENLAKGKSINQKRSERTLVMLTPLLMLPHLHCTTECPGTCKCNPNGAVLCVGSSITDVPKQIPATTYLLQMHNTNMTVINERSLAGLDLMLRFSLTHSLLHTVHPEAFRVAPQLLSVKLSSNRLVALPPRIFSPLTHLDQLLLDGNRLESIAPKMFEGLSDLQVIDLSRNNLGSLAAELFTGLSKLHFLNLGRNSIKELPPTIFHPLTNLKTLFIYNNEIKTLDGGVFAGLDNLTELKLHYNQIASLPPQLFCSLGKMNTLTLSANQLQTIPEKTFYHMPEMKKLTIYNNPLLTLPDQLMGHMPQLQEFYLYNTKLTTLPPNLFANMSGLITLNVHINDRLSELPSDLFCCLPFLDKLSLKSNNLVQLHPQLFSRLTRLRLLYLNDNKLQGLPGDIFRALTQVSTIDLKNNQLTTLPGESFLTNSALKFLNLSGNPWDCGCGIRGIAKWIKHNQGVVADNDEVICSTRDDRARRTISSLSDDDFLHCDALMVKSRLPTWTTKPTARPQSAPPPTTLVTTATPEPQTGPPHVTVLPSSTLALPLQASTSSLPNTDAAPPSEAPSAHMPTVFYHKMVLEVHREYVHNNHQRGVDFIWFLPSETTFTWFLMFSHILLVAVGVFLLLATLYYLYRLNKSINTLRAEP</sequence>
<accession>A0A5C6MRT9</accession>
<evidence type="ECO:0000256" key="1">
    <source>
        <dbReference type="ARBA" id="ARBA00022614"/>
    </source>
</evidence>